<comment type="caution">
    <text evidence="1">The sequence shown here is derived from an EMBL/GenBank/DDBJ whole genome shotgun (WGS) entry which is preliminary data.</text>
</comment>
<evidence type="ECO:0000313" key="2">
    <source>
        <dbReference type="Proteomes" id="UP001152320"/>
    </source>
</evidence>
<reference evidence="1" key="1">
    <citation type="submission" date="2021-10" db="EMBL/GenBank/DDBJ databases">
        <title>Tropical sea cucumber genome reveals ecological adaptation and Cuvierian tubules defense mechanism.</title>
        <authorList>
            <person name="Chen T."/>
        </authorList>
    </citation>
    <scope>NUCLEOTIDE SEQUENCE</scope>
    <source>
        <strain evidence="1">Nanhai2018</strain>
        <tissue evidence="1">Muscle</tissue>
    </source>
</reference>
<name>A0A9Q1BYW5_HOLLE</name>
<proteinExistence type="predicted"/>
<gene>
    <name evidence="1" type="ORF">HOLleu_22263</name>
</gene>
<keyword evidence="2" id="KW-1185">Reference proteome</keyword>
<dbReference type="Proteomes" id="UP001152320">
    <property type="component" value="Chromosome 10"/>
</dbReference>
<dbReference type="EMBL" id="JAIZAY010000010">
    <property type="protein sequence ID" value="KAJ8035135.1"/>
    <property type="molecule type" value="Genomic_DNA"/>
</dbReference>
<accession>A0A9Q1BYW5</accession>
<sequence length="245" mass="28243">MIDLNEIKSIILQGIQDGYYPYDMTAIADRLFVCVGDRKEISERKSLIFEEKNGRILSELTKPTDTARWYVHSVGVNMNTLGIAGVVWVDSYYYKEGKYRQIVFYSLLSEKNCSFLIVEVESGVSRIRISDRGDRVITGNLRTGEVKKYDMAELFTFSHFKEKLTSTLQTNECIKLANFFNIPKDQTDAIMSSHKPSEHLLLALEANSTLQPNNVDRLIEAFDELRTNPCIRHVTEIFRKTKCKY</sequence>
<protein>
    <submittedName>
        <fullName evidence="1">Uncharacterized protein</fullName>
    </submittedName>
</protein>
<dbReference type="AlphaFoldDB" id="A0A9Q1BYW5"/>
<organism evidence="1 2">
    <name type="scientific">Holothuria leucospilota</name>
    <name type="common">Black long sea cucumber</name>
    <name type="synonym">Mertensiothuria leucospilota</name>
    <dbReference type="NCBI Taxonomy" id="206669"/>
    <lineage>
        <taxon>Eukaryota</taxon>
        <taxon>Metazoa</taxon>
        <taxon>Echinodermata</taxon>
        <taxon>Eleutherozoa</taxon>
        <taxon>Echinozoa</taxon>
        <taxon>Holothuroidea</taxon>
        <taxon>Aspidochirotacea</taxon>
        <taxon>Aspidochirotida</taxon>
        <taxon>Holothuriidae</taxon>
        <taxon>Holothuria</taxon>
    </lineage>
</organism>
<evidence type="ECO:0000313" key="1">
    <source>
        <dbReference type="EMBL" id="KAJ8035135.1"/>
    </source>
</evidence>